<proteinExistence type="predicted"/>
<reference evidence="8 10" key="2">
    <citation type="submission" date="2018-06" db="EMBL/GenBank/DDBJ databases">
        <authorList>
            <consortium name="Pathogen Informatics"/>
            <person name="Doyle S."/>
        </authorList>
    </citation>
    <scope>NUCLEOTIDE SEQUENCE [LARGE SCALE GENOMIC DNA]</scope>
    <source>
        <strain evidence="8 10">NCTC12239</strain>
    </source>
</reference>
<protein>
    <submittedName>
        <fullName evidence="8">O-antigen biosynthesis protein</fullName>
    </submittedName>
</protein>
<evidence type="ECO:0000256" key="5">
    <source>
        <dbReference type="SAM" id="Phobius"/>
    </source>
</evidence>
<keyword evidence="4 5" id="KW-0472">Membrane</keyword>
<evidence type="ECO:0000259" key="6">
    <source>
        <dbReference type="Pfam" id="PF04932"/>
    </source>
</evidence>
<evidence type="ECO:0000313" key="8">
    <source>
        <dbReference type="EMBL" id="STX63382.1"/>
    </source>
</evidence>
<feature type="transmembrane region" description="Helical" evidence="5">
    <location>
        <begin position="116"/>
        <end position="134"/>
    </location>
</feature>
<evidence type="ECO:0000256" key="2">
    <source>
        <dbReference type="ARBA" id="ARBA00022692"/>
    </source>
</evidence>
<dbReference type="PANTHER" id="PTHR37422:SF13">
    <property type="entry name" value="LIPOPOLYSACCHARIDE BIOSYNTHESIS PROTEIN PA4999-RELATED"/>
    <property type="match status" value="1"/>
</dbReference>
<feature type="transmembrane region" description="Helical" evidence="5">
    <location>
        <begin position="12"/>
        <end position="28"/>
    </location>
</feature>
<keyword evidence="9" id="KW-1185">Reference proteome</keyword>
<feature type="transmembrane region" description="Helical" evidence="5">
    <location>
        <begin position="93"/>
        <end position="109"/>
    </location>
</feature>
<dbReference type="EMBL" id="UGOG01000001">
    <property type="protein sequence ID" value="STX63382.1"/>
    <property type="molecule type" value="Genomic_DNA"/>
</dbReference>
<reference evidence="7 9" key="1">
    <citation type="submission" date="2015-11" db="EMBL/GenBank/DDBJ databases">
        <title>Genomic analysis of 38 Legionella species identifies large and diverse effector repertoires.</title>
        <authorList>
            <person name="Burstein D."/>
            <person name="Amaro F."/>
            <person name="Zusman T."/>
            <person name="Lifshitz Z."/>
            <person name="Cohen O."/>
            <person name="Gilbert J.A."/>
            <person name="Pupko T."/>
            <person name="Shuman H.A."/>
            <person name="Segal G."/>
        </authorList>
    </citation>
    <scope>NUCLEOTIDE SEQUENCE [LARGE SCALE GENOMIC DNA]</scope>
    <source>
        <strain evidence="7 9">ATCC 43877</strain>
    </source>
</reference>
<dbReference type="Proteomes" id="UP000254040">
    <property type="component" value="Unassembled WGS sequence"/>
</dbReference>
<organism evidence="8 10">
    <name type="scientific">Legionella moravica</name>
    <dbReference type="NCBI Taxonomy" id="39962"/>
    <lineage>
        <taxon>Bacteria</taxon>
        <taxon>Pseudomonadati</taxon>
        <taxon>Pseudomonadota</taxon>
        <taxon>Gammaproteobacteria</taxon>
        <taxon>Legionellales</taxon>
        <taxon>Legionellaceae</taxon>
        <taxon>Legionella</taxon>
    </lineage>
</organism>
<evidence type="ECO:0000313" key="9">
    <source>
        <dbReference type="Proteomes" id="UP000054985"/>
    </source>
</evidence>
<evidence type="ECO:0000256" key="1">
    <source>
        <dbReference type="ARBA" id="ARBA00004141"/>
    </source>
</evidence>
<feature type="transmembrane region" description="Helical" evidence="5">
    <location>
        <begin position="190"/>
        <end position="211"/>
    </location>
</feature>
<feature type="transmembrane region" description="Helical" evidence="5">
    <location>
        <begin position="60"/>
        <end position="81"/>
    </location>
</feature>
<dbReference type="OrthoDB" id="9795248at2"/>
<dbReference type="EMBL" id="LNYN01000042">
    <property type="protein sequence ID" value="KTD30794.1"/>
    <property type="molecule type" value="Genomic_DNA"/>
</dbReference>
<dbReference type="GO" id="GO:0016020">
    <property type="term" value="C:membrane"/>
    <property type="evidence" value="ECO:0007669"/>
    <property type="project" value="UniProtKB-SubCell"/>
</dbReference>
<comment type="subcellular location">
    <subcellularLocation>
        <location evidence="1">Membrane</location>
        <topology evidence="1">Multi-pass membrane protein</topology>
    </subcellularLocation>
</comment>
<gene>
    <name evidence="7" type="ORF">Lmor_2901</name>
    <name evidence="8" type="ORF">NCTC12239_02326</name>
</gene>
<feature type="transmembrane region" description="Helical" evidence="5">
    <location>
        <begin position="146"/>
        <end position="169"/>
    </location>
</feature>
<dbReference type="AlphaFoldDB" id="A0A378K0Y8"/>
<feature type="transmembrane region" description="Helical" evidence="5">
    <location>
        <begin position="324"/>
        <end position="344"/>
    </location>
</feature>
<dbReference type="PANTHER" id="PTHR37422">
    <property type="entry name" value="TEICHURONIC ACID BIOSYNTHESIS PROTEIN TUAE"/>
    <property type="match status" value="1"/>
</dbReference>
<evidence type="ECO:0000313" key="7">
    <source>
        <dbReference type="EMBL" id="KTD30794.1"/>
    </source>
</evidence>
<feature type="transmembrane region" description="Helical" evidence="5">
    <location>
        <begin position="217"/>
        <end position="235"/>
    </location>
</feature>
<dbReference type="Proteomes" id="UP000054985">
    <property type="component" value="Unassembled WGS sequence"/>
</dbReference>
<dbReference type="Pfam" id="PF04932">
    <property type="entry name" value="Wzy_C"/>
    <property type="match status" value="1"/>
</dbReference>
<name>A0A378K0Y8_9GAMM</name>
<feature type="domain" description="O-antigen ligase-related" evidence="6">
    <location>
        <begin position="189"/>
        <end position="331"/>
    </location>
</feature>
<sequence>MRLPLLEGKGILVTSILFVLFMFFIPISPTFKSIFFACAVGAVLLTPQYSQYIPYAFNSLWGLSALALLLFSVIACLWSPAPFSMQLTVVGKYSKLIYLPVLAVAFVNPKIRTMTLNSYLAAMLLTCIISILKAENILTQGDPGEVFYNHIITGFMMGFAAYIAGLYAFRYTGWLRGIYSFLVGLMSYQVLFINTGRTGYVVYFILMAFLIIQKLSIKKALVGVLLFSSLVGLVYHESPIMYARVHDLISDIKALKQNNQNTSLGYRIQFHNYAQSLWDKHPIFGIGTGGFKYSFAQDNPVPSWGPELTDPHSQYWMTLSEQGLAGLVLLIIFLGSLLITSFQLTETKPILLGILISFCIGSFSDTILCYSTAGYLLVVMSALCFGELIEQRKMKSVNESNLTSADDAMKLSPVV</sequence>
<dbReference type="InterPro" id="IPR051533">
    <property type="entry name" value="WaaL-like"/>
</dbReference>
<evidence type="ECO:0000256" key="4">
    <source>
        <dbReference type="ARBA" id="ARBA00023136"/>
    </source>
</evidence>
<dbReference type="STRING" id="39962.Lmor_2901"/>
<evidence type="ECO:0000313" key="10">
    <source>
        <dbReference type="Proteomes" id="UP000254040"/>
    </source>
</evidence>
<keyword evidence="3 5" id="KW-1133">Transmembrane helix</keyword>
<evidence type="ECO:0000256" key="3">
    <source>
        <dbReference type="ARBA" id="ARBA00022989"/>
    </source>
</evidence>
<dbReference type="InterPro" id="IPR007016">
    <property type="entry name" value="O-antigen_ligase-rel_domated"/>
</dbReference>
<dbReference type="RefSeq" id="WP_028385117.1">
    <property type="nucleotide sequence ID" value="NZ_CAAAJG010000026.1"/>
</dbReference>
<accession>A0A378K0Y8</accession>
<keyword evidence="2 5" id="KW-0812">Transmembrane</keyword>
<feature type="transmembrane region" description="Helical" evidence="5">
    <location>
        <begin position="350"/>
        <end position="383"/>
    </location>
</feature>